<feature type="domain" description="Antistasin-like" evidence="2">
    <location>
        <begin position="41"/>
        <end position="66"/>
    </location>
</feature>
<name>A0A0L0FUD1_9EUKA</name>
<evidence type="ECO:0000313" key="3">
    <source>
        <dbReference type="EMBL" id="KNC80455.1"/>
    </source>
</evidence>
<dbReference type="EMBL" id="KQ242149">
    <property type="protein sequence ID" value="KNC80455.1"/>
    <property type="molecule type" value="Genomic_DNA"/>
</dbReference>
<dbReference type="Gene3D" id="2.10.22.10">
    <property type="entry name" value="Antistasin, domain 1"/>
    <property type="match status" value="2"/>
</dbReference>
<proteinExistence type="predicted"/>
<feature type="signal peptide" evidence="1">
    <location>
        <begin position="1"/>
        <end position="20"/>
    </location>
</feature>
<dbReference type="PROSITE" id="PS51252">
    <property type="entry name" value="ANTISTASIN"/>
    <property type="match status" value="2"/>
</dbReference>
<gene>
    <name evidence="3" type="ORF">SARC_07192</name>
</gene>
<evidence type="ECO:0000313" key="4">
    <source>
        <dbReference type="Proteomes" id="UP000054560"/>
    </source>
</evidence>
<dbReference type="RefSeq" id="XP_014154357.1">
    <property type="nucleotide sequence ID" value="XM_014298882.1"/>
</dbReference>
<dbReference type="AlphaFoldDB" id="A0A0L0FUD1"/>
<dbReference type="Proteomes" id="UP000054560">
    <property type="component" value="Unassembled WGS sequence"/>
</dbReference>
<dbReference type="SUPFAM" id="SSF57262">
    <property type="entry name" value="Leech antihemostatic proteins"/>
    <property type="match status" value="2"/>
</dbReference>
<accession>A0A0L0FUD1</accession>
<evidence type="ECO:0000256" key="1">
    <source>
        <dbReference type="SAM" id="SignalP"/>
    </source>
</evidence>
<keyword evidence="1" id="KW-0732">Signal</keyword>
<sequence length="110" mass="12219">MRTTSVAVAVLASMALSTMASPTIRDSEMDIKPQASDAYECSDVMCMMHCEEGFKQDEFGCDICECVEPEEHKCPEAMCTMYCEEGFQQDGFGCDICKCVEPEEHKCSDV</sequence>
<reference evidence="3 4" key="1">
    <citation type="submission" date="2011-02" db="EMBL/GenBank/DDBJ databases">
        <title>The Genome Sequence of Sphaeroforma arctica JP610.</title>
        <authorList>
            <consortium name="The Broad Institute Genome Sequencing Platform"/>
            <person name="Russ C."/>
            <person name="Cuomo C."/>
            <person name="Young S.K."/>
            <person name="Zeng Q."/>
            <person name="Gargeya S."/>
            <person name="Alvarado L."/>
            <person name="Berlin A."/>
            <person name="Chapman S.B."/>
            <person name="Chen Z."/>
            <person name="Freedman E."/>
            <person name="Gellesch M."/>
            <person name="Goldberg J."/>
            <person name="Griggs A."/>
            <person name="Gujja S."/>
            <person name="Heilman E."/>
            <person name="Heiman D."/>
            <person name="Howarth C."/>
            <person name="Mehta T."/>
            <person name="Neiman D."/>
            <person name="Pearson M."/>
            <person name="Roberts A."/>
            <person name="Saif S."/>
            <person name="Shea T."/>
            <person name="Shenoy N."/>
            <person name="Sisk P."/>
            <person name="Stolte C."/>
            <person name="Sykes S."/>
            <person name="White J."/>
            <person name="Yandava C."/>
            <person name="Burger G."/>
            <person name="Gray M.W."/>
            <person name="Holland P.W.H."/>
            <person name="King N."/>
            <person name="Lang F.B.F."/>
            <person name="Roger A.J."/>
            <person name="Ruiz-Trillo I."/>
            <person name="Haas B."/>
            <person name="Nusbaum C."/>
            <person name="Birren B."/>
        </authorList>
    </citation>
    <scope>NUCLEOTIDE SEQUENCE [LARGE SCALE GENOMIC DNA]</scope>
    <source>
        <strain evidence="3 4">JP610</strain>
    </source>
</reference>
<dbReference type="GO" id="GO:0004867">
    <property type="term" value="F:serine-type endopeptidase inhibitor activity"/>
    <property type="evidence" value="ECO:0007669"/>
    <property type="project" value="InterPro"/>
</dbReference>
<organism evidence="3 4">
    <name type="scientific">Sphaeroforma arctica JP610</name>
    <dbReference type="NCBI Taxonomy" id="667725"/>
    <lineage>
        <taxon>Eukaryota</taxon>
        <taxon>Ichthyosporea</taxon>
        <taxon>Ichthyophonida</taxon>
        <taxon>Sphaeroforma</taxon>
    </lineage>
</organism>
<protein>
    <recommendedName>
        <fullName evidence="2">Antistasin-like domain-containing protein</fullName>
    </recommendedName>
</protein>
<evidence type="ECO:0000259" key="2">
    <source>
        <dbReference type="PROSITE" id="PS51252"/>
    </source>
</evidence>
<dbReference type="STRING" id="667725.A0A0L0FUD1"/>
<keyword evidence="4" id="KW-1185">Reference proteome</keyword>
<dbReference type="Pfam" id="PF02822">
    <property type="entry name" value="Antistasin"/>
    <property type="match status" value="2"/>
</dbReference>
<dbReference type="GeneID" id="25907696"/>
<dbReference type="OrthoDB" id="6065410at2759"/>
<feature type="chain" id="PRO_5005538412" description="Antistasin-like domain-containing protein" evidence="1">
    <location>
        <begin position="21"/>
        <end position="110"/>
    </location>
</feature>
<feature type="non-terminal residue" evidence="3">
    <location>
        <position position="110"/>
    </location>
</feature>
<feature type="domain" description="Antistasin-like" evidence="2">
    <location>
        <begin position="74"/>
        <end position="99"/>
    </location>
</feature>
<dbReference type="InterPro" id="IPR004094">
    <property type="entry name" value="Antistasin-like"/>
</dbReference>
<dbReference type="InterPro" id="IPR011061">
    <property type="entry name" value="Hirudin/antistatin"/>
</dbReference>